<dbReference type="PANTHER" id="PTHR42932:SF3">
    <property type="entry name" value="DNA PROTECTION DURING STARVATION PROTEIN"/>
    <property type="match status" value="1"/>
</dbReference>
<dbReference type="CDD" id="cd01043">
    <property type="entry name" value="DPS"/>
    <property type="match status" value="1"/>
</dbReference>
<accession>A0A7C9GQ06</accession>
<dbReference type="GO" id="GO:0016722">
    <property type="term" value="F:oxidoreductase activity, acting on metal ions"/>
    <property type="evidence" value="ECO:0007669"/>
    <property type="project" value="InterPro"/>
</dbReference>
<dbReference type="AlphaFoldDB" id="A0A7C9GQ06"/>
<feature type="compositionally biased region" description="Low complexity" evidence="3">
    <location>
        <begin position="22"/>
        <end position="41"/>
    </location>
</feature>
<dbReference type="InterPro" id="IPR012347">
    <property type="entry name" value="Ferritin-like"/>
</dbReference>
<evidence type="ECO:0000256" key="3">
    <source>
        <dbReference type="SAM" id="MobiDB-lite"/>
    </source>
</evidence>
<dbReference type="OrthoDB" id="9797687at2"/>
<dbReference type="InterPro" id="IPR009078">
    <property type="entry name" value="Ferritin-like_SF"/>
</dbReference>
<organism evidence="5 6">
    <name type="scientific">Sandarakinorhabdus fusca</name>
    <dbReference type="NCBI Taxonomy" id="1439888"/>
    <lineage>
        <taxon>Bacteria</taxon>
        <taxon>Pseudomonadati</taxon>
        <taxon>Pseudomonadota</taxon>
        <taxon>Alphaproteobacteria</taxon>
        <taxon>Sphingomonadales</taxon>
        <taxon>Sphingosinicellaceae</taxon>
        <taxon>Sandarakinorhabdus</taxon>
    </lineage>
</organism>
<dbReference type="EMBL" id="WIOL01000004">
    <property type="protein sequence ID" value="MQT18032.1"/>
    <property type="molecule type" value="Genomic_DNA"/>
</dbReference>
<gene>
    <name evidence="5" type="ORF">F3168_12275</name>
</gene>
<dbReference type="Gene3D" id="1.20.1260.10">
    <property type="match status" value="1"/>
</dbReference>
<proteinExistence type="inferred from homology"/>
<dbReference type="InterPro" id="IPR002177">
    <property type="entry name" value="DPS_DNA-bd"/>
</dbReference>
<protein>
    <submittedName>
        <fullName evidence="5">DNA starvation/stationary phase protection protein</fullName>
    </submittedName>
</protein>
<comment type="caution">
    <text evidence="5">The sequence shown here is derived from an EMBL/GenBank/DDBJ whole genome shotgun (WGS) entry which is preliminary data.</text>
</comment>
<sequence>MKNPTKSKGVDAKGTEPKNLEAKPVAAKGAQAPGAAPTTVVGRGATDQEALSTSIDADGRNAVADALKVALADSYAMYVKTLGVHWNVTGPSFFGLHTLTDAQYKELHTAADVIAERIRALGHVAPASFSEFRAASCVDVETPHKSTPEMLKELVADNEAVARRMLEASNIAEDNDDKFTEDMLIARIGVHEENAWMLRASLG</sequence>
<dbReference type="PROSITE" id="PS00818">
    <property type="entry name" value="DPS_1"/>
    <property type="match status" value="1"/>
</dbReference>
<dbReference type="GO" id="GO:0008199">
    <property type="term" value="F:ferric iron binding"/>
    <property type="evidence" value="ECO:0007669"/>
    <property type="project" value="InterPro"/>
</dbReference>
<reference evidence="5 6" key="1">
    <citation type="submission" date="2019-09" db="EMBL/GenBank/DDBJ databases">
        <title>Polymorphobacter sp. isolated from a lake in China.</title>
        <authorList>
            <person name="Liu Z."/>
        </authorList>
    </citation>
    <scope>NUCLEOTIDE SEQUENCE [LARGE SCALE GENOMIC DNA]</scope>
    <source>
        <strain evidence="5 6">D40P</strain>
    </source>
</reference>
<dbReference type="PANTHER" id="PTHR42932">
    <property type="entry name" value="GENERAL STRESS PROTEIN 20U"/>
    <property type="match status" value="1"/>
</dbReference>
<dbReference type="Pfam" id="PF00210">
    <property type="entry name" value="Ferritin"/>
    <property type="match status" value="1"/>
</dbReference>
<comment type="similarity">
    <text evidence="1 2">Belongs to the Dps family.</text>
</comment>
<dbReference type="InterPro" id="IPR023188">
    <property type="entry name" value="DPS_DNA-bd_CS"/>
</dbReference>
<dbReference type="Proteomes" id="UP000481327">
    <property type="component" value="Unassembled WGS sequence"/>
</dbReference>
<feature type="compositionally biased region" description="Basic and acidic residues" evidence="3">
    <location>
        <begin position="8"/>
        <end position="21"/>
    </location>
</feature>
<evidence type="ECO:0000313" key="6">
    <source>
        <dbReference type="Proteomes" id="UP000481327"/>
    </source>
</evidence>
<evidence type="ECO:0000313" key="5">
    <source>
        <dbReference type="EMBL" id="MQT18032.1"/>
    </source>
</evidence>
<evidence type="ECO:0000256" key="1">
    <source>
        <dbReference type="ARBA" id="ARBA00009497"/>
    </source>
</evidence>
<keyword evidence="6" id="KW-1185">Reference proteome</keyword>
<feature type="domain" description="Ferritin/DPS" evidence="4">
    <location>
        <begin position="65"/>
        <end position="202"/>
    </location>
</feature>
<dbReference type="RefSeq" id="WP_152578483.1">
    <property type="nucleotide sequence ID" value="NZ_JAATJI010000001.1"/>
</dbReference>
<feature type="region of interest" description="Disordered" evidence="3">
    <location>
        <begin position="1"/>
        <end position="45"/>
    </location>
</feature>
<evidence type="ECO:0000256" key="2">
    <source>
        <dbReference type="RuleBase" id="RU003875"/>
    </source>
</evidence>
<dbReference type="SUPFAM" id="SSF47240">
    <property type="entry name" value="Ferritin-like"/>
    <property type="match status" value="1"/>
</dbReference>
<name>A0A7C9GQ06_9SPHN</name>
<evidence type="ECO:0000259" key="4">
    <source>
        <dbReference type="Pfam" id="PF00210"/>
    </source>
</evidence>
<dbReference type="PRINTS" id="PR01346">
    <property type="entry name" value="HELNAPAPROT"/>
</dbReference>
<dbReference type="InterPro" id="IPR008331">
    <property type="entry name" value="Ferritin_DPS_dom"/>
</dbReference>